<evidence type="ECO:0000256" key="6">
    <source>
        <dbReference type="SAM" id="Phobius"/>
    </source>
</evidence>
<evidence type="ECO:0000313" key="8">
    <source>
        <dbReference type="Proteomes" id="UP000322997"/>
    </source>
</evidence>
<dbReference type="EMBL" id="VTEQ01000001">
    <property type="protein sequence ID" value="TYS56784.1"/>
    <property type="molecule type" value="Genomic_DNA"/>
</dbReference>
<name>A0A5D4S3S6_9BACI</name>
<organism evidence="7 8">
    <name type="scientific">Rossellomorea marisflavi</name>
    <dbReference type="NCBI Taxonomy" id="189381"/>
    <lineage>
        <taxon>Bacteria</taxon>
        <taxon>Bacillati</taxon>
        <taxon>Bacillota</taxon>
        <taxon>Bacilli</taxon>
        <taxon>Bacillales</taxon>
        <taxon>Bacillaceae</taxon>
        <taxon>Rossellomorea</taxon>
    </lineage>
</organism>
<reference evidence="7 8" key="1">
    <citation type="submission" date="2019-08" db="EMBL/GenBank/DDBJ databases">
        <title>Bacillus genomes from the desert of Cuatro Cienegas, Coahuila.</title>
        <authorList>
            <person name="Olmedo-Alvarez G."/>
        </authorList>
    </citation>
    <scope>NUCLEOTIDE SEQUENCE [LARGE SCALE GENOMIC DNA]</scope>
    <source>
        <strain evidence="7 8">CH108_3D</strain>
    </source>
</reference>
<feature type="transmembrane region" description="Helical" evidence="6">
    <location>
        <begin position="259"/>
        <end position="276"/>
    </location>
</feature>
<evidence type="ECO:0000256" key="4">
    <source>
        <dbReference type="ARBA" id="ARBA00022989"/>
    </source>
</evidence>
<sequence>MISLSKRSSQNPGSSTVGIESILSFIGIVAGAAAGWKLKFLTASGARMAFLVGSLIVLGSGIQGLMLLFLFFITSSLFSAFRKEEKAGVEEKLAKSSTRDWEQVAANGGVPALFAILTLWTGDARWILGFAASIAAANSDTWASEIGPLSKEAPRHFLTLSKVERGTSGGVSIVGTGASAGGALLIGGASIFLFPGISIWEASMIAAAGFLGSIFDTVIGGTIQSRSVCPECGLETEARAHCGTATVHTRGIPWMTNEMVNFLSCLLAGVLPVLFFW</sequence>
<dbReference type="InterPro" id="IPR002794">
    <property type="entry name" value="DUF92_TMEM19"/>
</dbReference>
<dbReference type="PANTHER" id="PTHR13353">
    <property type="entry name" value="TRANSMEMBRANE PROTEIN 19"/>
    <property type="match status" value="1"/>
</dbReference>
<comment type="subcellular location">
    <subcellularLocation>
        <location evidence="1">Membrane</location>
        <topology evidence="1">Multi-pass membrane protein</topology>
    </subcellularLocation>
</comment>
<feature type="transmembrane region" description="Helical" evidence="6">
    <location>
        <begin position="48"/>
        <end position="73"/>
    </location>
</feature>
<evidence type="ECO:0000256" key="2">
    <source>
        <dbReference type="ARBA" id="ARBA00009012"/>
    </source>
</evidence>
<comment type="similarity">
    <text evidence="2">Belongs to the TMEM19 family.</text>
</comment>
<feature type="transmembrane region" description="Helical" evidence="6">
    <location>
        <begin position="12"/>
        <end position="36"/>
    </location>
</feature>
<evidence type="ECO:0000256" key="5">
    <source>
        <dbReference type="ARBA" id="ARBA00023136"/>
    </source>
</evidence>
<dbReference type="Pfam" id="PF01940">
    <property type="entry name" value="DUF92"/>
    <property type="match status" value="1"/>
</dbReference>
<accession>A0A5D4S3S6</accession>
<gene>
    <name evidence="7" type="ORF">FZC83_04225</name>
</gene>
<proteinExistence type="inferred from homology"/>
<feature type="transmembrane region" description="Helical" evidence="6">
    <location>
        <begin position="171"/>
        <end position="193"/>
    </location>
</feature>
<keyword evidence="4 6" id="KW-1133">Transmembrane helix</keyword>
<dbReference type="Proteomes" id="UP000322997">
    <property type="component" value="Unassembled WGS sequence"/>
</dbReference>
<evidence type="ECO:0000313" key="7">
    <source>
        <dbReference type="EMBL" id="TYS56784.1"/>
    </source>
</evidence>
<dbReference type="PANTHER" id="PTHR13353:SF5">
    <property type="entry name" value="TRANSMEMBRANE PROTEIN 19"/>
    <property type="match status" value="1"/>
</dbReference>
<evidence type="ECO:0000256" key="1">
    <source>
        <dbReference type="ARBA" id="ARBA00004141"/>
    </source>
</evidence>
<dbReference type="GO" id="GO:0016020">
    <property type="term" value="C:membrane"/>
    <property type="evidence" value="ECO:0007669"/>
    <property type="project" value="UniProtKB-SubCell"/>
</dbReference>
<dbReference type="AlphaFoldDB" id="A0A5D4S3S6"/>
<feature type="transmembrane region" description="Helical" evidence="6">
    <location>
        <begin position="199"/>
        <end position="219"/>
    </location>
</feature>
<evidence type="ECO:0000256" key="3">
    <source>
        <dbReference type="ARBA" id="ARBA00022692"/>
    </source>
</evidence>
<keyword evidence="5 6" id="KW-0472">Membrane</keyword>
<protein>
    <submittedName>
        <fullName evidence="7">DUF92 domain-containing protein</fullName>
    </submittedName>
</protein>
<comment type="caution">
    <text evidence="7">The sequence shown here is derived from an EMBL/GenBank/DDBJ whole genome shotgun (WGS) entry which is preliminary data.</text>
</comment>
<keyword evidence="3 6" id="KW-0812">Transmembrane</keyword>